<reference evidence="15" key="1">
    <citation type="journal article" date="2015" name="Genome Announc.">
        <title>Complete Genome Sequence of Herbaspirillum hiltneri N3 (DSM 17495), Isolated from Surface-Sterilized Wheat Roots.</title>
        <authorList>
            <person name="Guizelini D."/>
            <person name="Saizaki P.M."/>
            <person name="Coimbra N.A."/>
            <person name="Weiss V.A."/>
            <person name="Faoro H."/>
            <person name="Sfeir M.Z."/>
            <person name="Baura V.A."/>
            <person name="Monteiro R.A."/>
            <person name="Chubatsu L.S."/>
            <person name="Souza E.M."/>
            <person name="Cruz L.M."/>
            <person name="Pedrosa F.O."/>
            <person name="Raittz R.T."/>
            <person name="Marchaukoski J.N."/>
            <person name="Steffens M.B."/>
        </authorList>
    </citation>
    <scope>NUCLEOTIDE SEQUENCE [LARGE SCALE GENOMIC DNA]</scope>
    <source>
        <strain evidence="15">N3</strain>
    </source>
</reference>
<evidence type="ECO:0000256" key="7">
    <source>
        <dbReference type="ARBA" id="ARBA00022927"/>
    </source>
</evidence>
<comment type="subcellular location">
    <subcellularLocation>
        <location evidence="1">Cell outer membrane</location>
        <topology evidence="1">Lipid-anchor</topology>
    </subcellularLocation>
</comment>
<evidence type="ECO:0000256" key="1">
    <source>
        <dbReference type="ARBA" id="ARBA00004459"/>
    </source>
</evidence>
<keyword evidence="12" id="KW-0449">Lipoprotein</keyword>
<evidence type="ECO:0000256" key="5">
    <source>
        <dbReference type="ARBA" id="ARBA00022448"/>
    </source>
</evidence>
<keyword evidence="8" id="KW-0472">Membrane</keyword>
<accession>A0ABM5UWN3</accession>
<evidence type="ECO:0000256" key="9">
    <source>
        <dbReference type="ARBA" id="ARBA00023139"/>
    </source>
</evidence>
<evidence type="ECO:0000256" key="2">
    <source>
        <dbReference type="ARBA" id="ARBA00009696"/>
    </source>
</evidence>
<evidence type="ECO:0000313" key="15">
    <source>
        <dbReference type="Proteomes" id="UP000063429"/>
    </source>
</evidence>
<keyword evidence="9" id="KW-0564">Palmitate</keyword>
<feature type="chain" id="PRO_5047277536" description="Outer-membrane lipoprotein LolB" evidence="13">
    <location>
        <begin position="24"/>
        <end position="211"/>
    </location>
</feature>
<proteinExistence type="inferred from homology"/>
<evidence type="ECO:0000256" key="12">
    <source>
        <dbReference type="ARBA" id="ARBA00023288"/>
    </source>
</evidence>
<gene>
    <name evidence="14" type="ORF">F506_01815</name>
</gene>
<protein>
    <recommendedName>
        <fullName evidence="4">Outer-membrane lipoprotein LolB</fullName>
    </recommendedName>
</protein>
<keyword evidence="6 13" id="KW-0732">Signal</keyword>
<comment type="subunit">
    <text evidence="3">Monomer.</text>
</comment>
<dbReference type="EMBL" id="CP011409">
    <property type="protein sequence ID" value="AKZ61574.1"/>
    <property type="molecule type" value="Genomic_DNA"/>
</dbReference>
<sequence>MKRFFNYAATAGLVLLIAGCAGLAPQDARDNGPALERRYSDAIDLGGRLSVRYEQDGRDQAVHGSFTWNQSARHVVVTLLSPLGQTLAVIDIKPCIAVLTQSGKPPMTATDVDILTEQALGWPLPISGLRDWLQGFGRGADGKLFTAQPAADTVRFTTRDGWNLNYGEWQDGAANTAANHPKRIDLARETKQAGPVAIRIVIDSWKAAGIQ</sequence>
<organism evidence="14 15">
    <name type="scientific">Herbaspirillum hiltneri N3</name>
    <dbReference type="NCBI Taxonomy" id="1262470"/>
    <lineage>
        <taxon>Bacteria</taxon>
        <taxon>Pseudomonadati</taxon>
        <taxon>Pseudomonadota</taxon>
        <taxon>Betaproteobacteria</taxon>
        <taxon>Burkholderiales</taxon>
        <taxon>Oxalobacteraceae</taxon>
        <taxon>Herbaspirillum</taxon>
    </lineage>
</organism>
<dbReference type="InterPro" id="IPR029046">
    <property type="entry name" value="LolA/LolB/LppX"/>
</dbReference>
<feature type="signal peptide" evidence="13">
    <location>
        <begin position="1"/>
        <end position="23"/>
    </location>
</feature>
<evidence type="ECO:0000256" key="4">
    <source>
        <dbReference type="ARBA" id="ARBA00016202"/>
    </source>
</evidence>
<dbReference type="RefSeq" id="WP_053195078.1">
    <property type="nucleotide sequence ID" value="NZ_CP011409.1"/>
</dbReference>
<evidence type="ECO:0000256" key="11">
    <source>
        <dbReference type="ARBA" id="ARBA00023237"/>
    </source>
</evidence>
<keyword evidence="11" id="KW-0998">Cell outer membrane</keyword>
<dbReference type="CDD" id="cd16326">
    <property type="entry name" value="LolB"/>
    <property type="match status" value="1"/>
</dbReference>
<evidence type="ECO:0000256" key="8">
    <source>
        <dbReference type="ARBA" id="ARBA00023136"/>
    </source>
</evidence>
<evidence type="ECO:0000256" key="10">
    <source>
        <dbReference type="ARBA" id="ARBA00023186"/>
    </source>
</evidence>
<dbReference type="Pfam" id="PF03550">
    <property type="entry name" value="LolB"/>
    <property type="match status" value="1"/>
</dbReference>
<evidence type="ECO:0000256" key="13">
    <source>
        <dbReference type="SAM" id="SignalP"/>
    </source>
</evidence>
<comment type="similarity">
    <text evidence="2">Belongs to the LolB family.</text>
</comment>
<dbReference type="InterPro" id="IPR004565">
    <property type="entry name" value="OM_lipoprot_LolB"/>
</dbReference>
<name>A0ABM5UWN3_9BURK</name>
<dbReference type="SUPFAM" id="SSF89392">
    <property type="entry name" value="Prokaryotic lipoproteins and lipoprotein localization factors"/>
    <property type="match status" value="1"/>
</dbReference>
<evidence type="ECO:0000313" key="14">
    <source>
        <dbReference type="EMBL" id="AKZ61574.1"/>
    </source>
</evidence>
<evidence type="ECO:0000256" key="3">
    <source>
        <dbReference type="ARBA" id="ARBA00011245"/>
    </source>
</evidence>
<keyword evidence="10" id="KW-0143">Chaperone</keyword>
<evidence type="ECO:0000256" key="6">
    <source>
        <dbReference type="ARBA" id="ARBA00022729"/>
    </source>
</evidence>
<keyword evidence="15" id="KW-1185">Reference proteome</keyword>
<keyword evidence="7" id="KW-0653">Protein transport</keyword>
<dbReference type="Proteomes" id="UP000063429">
    <property type="component" value="Chromosome"/>
</dbReference>
<keyword evidence="5" id="KW-0813">Transport</keyword>
<dbReference type="PROSITE" id="PS51257">
    <property type="entry name" value="PROKAR_LIPOPROTEIN"/>
    <property type="match status" value="1"/>
</dbReference>
<dbReference type="Gene3D" id="2.50.20.10">
    <property type="entry name" value="Lipoprotein localisation LolA/LolB/LppX"/>
    <property type="match status" value="1"/>
</dbReference>